<gene>
    <name evidence="1" type="ORF">TSOC_013242</name>
</gene>
<organism evidence="1 2">
    <name type="scientific">Tetrabaena socialis</name>
    <dbReference type="NCBI Taxonomy" id="47790"/>
    <lineage>
        <taxon>Eukaryota</taxon>
        <taxon>Viridiplantae</taxon>
        <taxon>Chlorophyta</taxon>
        <taxon>core chlorophytes</taxon>
        <taxon>Chlorophyceae</taxon>
        <taxon>CS clade</taxon>
        <taxon>Chlamydomonadales</taxon>
        <taxon>Tetrabaenaceae</taxon>
        <taxon>Tetrabaena</taxon>
    </lineage>
</organism>
<dbReference type="EMBL" id="PGGS01001101">
    <property type="protein sequence ID" value="PNH00907.1"/>
    <property type="molecule type" value="Genomic_DNA"/>
</dbReference>
<dbReference type="AlphaFoldDB" id="A0A2J7ZKW1"/>
<sequence length="308" mass="32346">MEQNQRMLYRQDAQDVKMDVLINTVQTVEGQRSIGFGRAQTLPIRAKCIIKGFGKGLAAPELEEGEEQSAGAQALMIQHAGAYKQEVADCESAFAAWELFRELVVGETDARKDELQHDWLMLKREPDEKMDEYFFRGQRLAADLTSVGHVFVVGDIVEQICKSIPGQHWQVARLAMQAELGRAPVFTAALRFMREQQKAGERGHQGGVNRSGGDSCGGGGSYGGFNRSGGDGGGGGGGYGGGSDGSYGGFNRSGGGGSGGYGGYHGGDGGGGGYGGSKAHIKCFNTAGVYVAKGWAECPSGSGLSQVA</sequence>
<reference evidence="1 2" key="1">
    <citation type="journal article" date="2017" name="Mol. Biol. Evol.">
        <title>The 4-celled Tetrabaena socialis nuclear genome reveals the essential components for genetic control of cell number at the origin of multicellularity in the volvocine lineage.</title>
        <authorList>
            <person name="Featherston J."/>
            <person name="Arakaki Y."/>
            <person name="Hanschen E.R."/>
            <person name="Ferris P.J."/>
            <person name="Michod R.E."/>
            <person name="Olson B.J.S.C."/>
            <person name="Nozaki H."/>
            <person name="Durand P.M."/>
        </authorList>
    </citation>
    <scope>NUCLEOTIDE SEQUENCE [LARGE SCALE GENOMIC DNA]</scope>
    <source>
        <strain evidence="1 2">NIES-571</strain>
    </source>
</reference>
<keyword evidence="2" id="KW-1185">Reference proteome</keyword>
<accession>A0A2J7ZKW1</accession>
<proteinExistence type="predicted"/>
<evidence type="ECO:0000313" key="2">
    <source>
        <dbReference type="Proteomes" id="UP000236333"/>
    </source>
</evidence>
<name>A0A2J7ZKW1_9CHLO</name>
<protein>
    <submittedName>
        <fullName evidence="1">Uncharacterized protein</fullName>
    </submittedName>
</protein>
<dbReference type="Proteomes" id="UP000236333">
    <property type="component" value="Unassembled WGS sequence"/>
</dbReference>
<evidence type="ECO:0000313" key="1">
    <source>
        <dbReference type="EMBL" id="PNH00907.1"/>
    </source>
</evidence>
<comment type="caution">
    <text evidence="1">The sequence shown here is derived from an EMBL/GenBank/DDBJ whole genome shotgun (WGS) entry which is preliminary data.</text>
</comment>